<proteinExistence type="predicted"/>
<accession>A0ACC1HUZ8</accession>
<reference evidence="1" key="1">
    <citation type="submission" date="2022-06" db="EMBL/GenBank/DDBJ databases">
        <title>Phylogenomic reconstructions and comparative analyses of Kickxellomycotina fungi.</title>
        <authorList>
            <person name="Reynolds N.K."/>
            <person name="Stajich J.E."/>
            <person name="Barry K."/>
            <person name="Grigoriev I.V."/>
            <person name="Crous P."/>
            <person name="Smith M.E."/>
        </authorList>
    </citation>
    <scope>NUCLEOTIDE SEQUENCE</scope>
    <source>
        <strain evidence="1">RSA 2271</strain>
    </source>
</reference>
<protein>
    <submittedName>
        <fullName evidence="1">Tyrosine--tRNA ligase cytoplasmic</fullName>
        <ecNumber evidence="1">6.1.1.1</ecNumber>
    </submittedName>
</protein>
<keyword evidence="2" id="KW-1185">Reference proteome</keyword>
<keyword evidence="1" id="KW-0436">Ligase</keyword>
<dbReference type="EC" id="6.1.1.1" evidence="1"/>
<evidence type="ECO:0000313" key="1">
    <source>
        <dbReference type="EMBL" id="KAJ1680151.1"/>
    </source>
</evidence>
<organism evidence="1 2">
    <name type="scientific">Spiromyces aspiralis</name>
    <dbReference type="NCBI Taxonomy" id="68401"/>
    <lineage>
        <taxon>Eukaryota</taxon>
        <taxon>Fungi</taxon>
        <taxon>Fungi incertae sedis</taxon>
        <taxon>Zoopagomycota</taxon>
        <taxon>Kickxellomycotina</taxon>
        <taxon>Kickxellomycetes</taxon>
        <taxon>Kickxellales</taxon>
        <taxon>Kickxellaceae</taxon>
        <taxon>Spiromyces</taxon>
    </lineage>
</organism>
<dbReference type="Proteomes" id="UP001145114">
    <property type="component" value="Unassembled WGS sequence"/>
</dbReference>
<comment type="caution">
    <text evidence="1">The sequence shown here is derived from an EMBL/GenBank/DDBJ whole genome shotgun (WGS) entry which is preliminary data.</text>
</comment>
<sequence>MTHSATPSSPALTPEKKYDLITRNLEEVLGADELKKLLQERDISLYWGTAPTGRPHVGYFVPMVKLADYLRAGCYVKVLLADIHAFLDNLKAPIELVRLRTKYYEHIIKGMLRSIGVPLEKLEFVVGSSYELTSEYSMDNLRLTAFITEHDAKKAGAEVVKQVSNPLLSGLLYPGMQALDEEYLKVDAQFGGVDQRKIFTFAEKCLPRLGYKKRIHLMNPMVAGLNGGKMSASDEDSKIDILDPANKVEKKLKKAFCEEGNLENNGVMAFAKAVIFPILSLNSDNVEFVIERPEKYGGNSAFTSYEQLEKAFLAKEVHPGDLKKSVAKFINILLEPVRKEFESPELLKLLEDAYPSEAKKKAVKQKKKHNVKPQEVIEREKAAATVAQESLEKATDELKIE</sequence>
<name>A0ACC1HUZ8_9FUNG</name>
<dbReference type="EMBL" id="JAMZIH010000032">
    <property type="protein sequence ID" value="KAJ1680151.1"/>
    <property type="molecule type" value="Genomic_DNA"/>
</dbReference>
<gene>
    <name evidence="1" type="primary">TYS1</name>
    <name evidence="1" type="ORF">EV182_000583</name>
</gene>
<evidence type="ECO:0000313" key="2">
    <source>
        <dbReference type="Proteomes" id="UP001145114"/>
    </source>
</evidence>